<gene>
    <name evidence="13" type="ORF">CJU94_35940</name>
</gene>
<organism evidence="13 14">
    <name type="scientific">Paraburkholderia aromaticivorans</name>
    <dbReference type="NCBI Taxonomy" id="2026199"/>
    <lineage>
        <taxon>Bacteria</taxon>
        <taxon>Pseudomonadati</taxon>
        <taxon>Pseudomonadota</taxon>
        <taxon>Betaproteobacteria</taxon>
        <taxon>Burkholderiales</taxon>
        <taxon>Burkholderiaceae</taxon>
        <taxon>Paraburkholderia</taxon>
    </lineage>
</organism>
<dbReference type="InterPro" id="IPR020835">
    <property type="entry name" value="Catalase_sf"/>
</dbReference>
<evidence type="ECO:0000256" key="8">
    <source>
        <dbReference type="PIRNR" id="PIRNR000296"/>
    </source>
</evidence>
<dbReference type="SMART" id="SM01060">
    <property type="entry name" value="Catalase"/>
    <property type="match status" value="1"/>
</dbReference>
<evidence type="ECO:0000256" key="2">
    <source>
        <dbReference type="ARBA" id="ARBA00005329"/>
    </source>
</evidence>
<dbReference type="OrthoDB" id="255727at2"/>
<keyword evidence="14" id="KW-1185">Reference proteome</keyword>
<comment type="similarity">
    <text evidence="2 8">Belongs to the catalase family.</text>
</comment>
<geneLocation type="plasmid" evidence="13 14">
    <name>pBN1</name>
</geneLocation>
<evidence type="ECO:0000256" key="6">
    <source>
        <dbReference type="ARBA" id="ARBA00023002"/>
    </source>
</evidence>
<keyword evidence="11" id="KW-1133">Transmembrane helix</keyword>
<dbReference type="SUPFAM" id="SSF56634">
    <property type="entry name" value="Heme-dependent catalase-like"/>
    <property type="match status" value="1"/>
</dbReference>
<evidence type="ECO:0000313" key="14">
    <source>
        <dbReference type="Proteomes" id="UP000215158"/>
    </source>
</evidence>
<dbReference type="GO" id="GO:0004096">
    <property type="term" value="F:catalase activity"/>
    <property type="evidence" value="ECO:0007669"/>
    <property type="project" value="InterPro"/>
</dbReference>
<dbReference type="Gene3D" id="1.20.1280.120">
    <property type="match status" value="1"/>
</dbReference>
<name>A0A248VYD8_9BURK</name>
<dbReference type="PIRSF" id="PIRSF000296">
    <property type="entry name" value="SrpA"/>
    <property type="match status" value="1"/>
</dbReference>
<dbReference type="GO" id="GO:0005737">
    <property type="term" value="C:cytoplasm"/>
    <property type="evidence" value="ECO:0007669"/>
    <property type="project" value="TreeGrafter"/>
</dbReference>
<sequence length="360" mass="39931">MKSPHSRELPARARGLDLVLRWAVVLAAPALLAALFTWCGGWFSTRLNAPRIVDAFEAMTRPHPGFRRNHAKGICVTGHFDSNGTGEFLSRASAFARGSYPLVGRLSMPGSDPTRDDATGMVRSFALSMTLPHRGDWRLAMNSAPIFAVRTPQALFEQLQADALDPRTGRADPAKMRAFLDAHPEVRAFNDYVEAHPPSSGYDNAMYYGISAFRVTDAHGVRRFVRWEVVPGHPYRAVDTREQRDPDFLSYDLMRQLSKGPLRWHLVLNVAQDGDTLDDSTREWTRSPSRLRIDVGTVVIERAQTQIDGPCRDVVFDPTILPDGIAPSADPLLAARAAAYSVSFQRRTREEAAVARASGH</sequence>
<dbReference type="RefSeq" id="WP_095423367.1">
    <property type="nucleotide sequence ID" value="NZ_CP022991.1"/>
</dbReference>
<dbReference type="Proteomes" id="UP000215158">
    <property type="component" value="Plasmid pBN1"/>
</dbReference>
<evidence type="ECO:0000256" key="4">
    <source>
        <dbReference type="ARBA" id="ARBA00022617"/>
    </source>
</evidence>
<feature type="domain" description="Catalase core" evidence="12">
    <location>
        <begin position="45"/>
        <end position="360"/>
    </location>
</feature>
<proteinExistence type="inferred from homology"/>
<evidence type="ECO:0000313" key="13">
    <source>
        <dbReference type="EMBL" id="ASW03542.1"/>
    </source>
</evidence>
<keyword evidence="4 8" id="KW-0349">Heme</keyword>
<evidence type="ECO:0000256" key="11">
    <source>
        <dbReference type="SAM" id="Phobius"/>
    </source>
</evidence>
<dbReference type="CDD" id="cd08153">
    <property type="entry name" value="srpA_like"/>
    <property type="match status" value="1"/>
</dbReference>
<reference evidence="13 14" key="1">
    <citation type="submission" date="2017-08" db="EMBL/GenBank/DDBJ databases">
        <title>Identification and genetic characteristics of simultaneous BTEX- and naphthalene-degrading Paraburkholderia sp. BN5 isolated from petroleum-contaminated soil.</title>
        <authorList>
            <person name="Lee Y."/>
            <person name="Jeon C.O."/>
        </authorList>
    </citation>
    <scope>NUCLEOTIDE SEQUENCE [LARGE SCALE GENOMIC DNA]</scope>
    <source>
        <strain evidence="13 14">BN5</strain>
        <plasmid evidence="13 14">pBN1</plasmid>
    </source>
</reference>
<dbReference type="GO" id="GO:0042542">
    <property type="term" value="P:response to hydrogen peroxide"/>
    <property type="evidence" value="ECO:0007669"/>
    <property type="project" value="TreeGrafter"/>
</dbReference>
<feature type="transmembrane region" description="Helical" evidence="11">
    <location>
        <begin position="20"/>
        <end position="43"/>
    </location>
</feature>
<evidence type="ECO:0000256" key="10">
    <source>
        <dbReference type="PIRSR" id="PIRSR000296-2"/>
    </source>
</evidence>
<dbReference type="EC" id="1.11.1.-" evidence="8"/>
<dbReference type="Gene3D" id="2.40.180.10">
    <property type="entry name" value="Catalase core domain"/>
    <property type="match status" value="1"/>
</dbReference>
<evidence type="ECO:0000256" key="1">
    <source>
        <dbReference type="ARBA" id="ARBA00002974"/>
    </source>
</evidence>
<keyword evidence="11" id="KW-0472">Membrane</keyword>
<keyword evidence="6 8" id="KW-0560">Oxidoreductase</keyword>
<dbReference type="PANTHER" id="PTHR11465:SF9">
    <property type="entry name" value="CATALASE"/>
    <property type="match status" value="1"/>
</dbReference>
<dbReference type="InterPro" id="IPR011614">
    <property type="entry name" value="Catalase_core"/>
</dbReference>
<dbReference type="KEGG" id="parb:CJU94_35940"/>
<dbReference type="InterPro" id="IPR024168">
    <property type="entry name" value="Catalase_SrpA-type_pred"/>
</dbReference>
<comment type="cofactor">
    <cofactor evidence="8">
        <name>heme</name>
        <dbReference type="ChEBI" id="CHEBI:30413"/>
    </cofactor>
</comment>
<keyword evidence="5 8" id="KW-0479">Metal-binding</keyword>
<feature type="binding site" description="axial binding residue" evidence="10">
    <location>
        <position position="340"/>
    </location>
    <ligand>
        <name>heme</name>
        <dbReference type="ChEBI" id="CHEBI:30413"/>
    </ligand>
    <ligandPart>
        <name>Fe</name>
        <dbReference type="ChEBI" id="CHEBI:18248"/>
    </ligandPart>
</feature>
<comment type="function">
    <text evidence="8">Has an organic peroxide-dependent peroxidase activity.</text>
</comment>
<evidence type="ECO:0000256" key="5">
    <source>
        <dbReference type="ARBA" id="ARBA00022723"/>
    </source>
</evidence>
<dbReference type="PANTHER" id="PTHR11465">
    <property type="entry name" value="CATALASE"/>
    <property type="match status" value="1"/>
</dbReference>
<dbReference type="AlphaFoldDB" id="A0A248VYD8"/>
<keyword evidence="11" id="KW-0812">Transmembrane</keyword>
<feature type="active site" evidence="9">
    <location>
        <position position="70"/>
    </location>
</feature>
<protein>
    <recommendedName>
        <fullName evidence="8">Catalase-related peroxidase</fullName>
        <ecNumber evidence="8">1.11.1.-</ecNumber>
    </recommendedName>
</protein>
<evidence type="ECO:0000256" key="3">
    <source>
        <dbReference type="ARBA" id="ARBA00022559"/>
    </source>
</evidence>
<dbReference type="InterPro" id="IPR018028">
    <property type="entry name" value="Catalase"/>
</dbReference>
<dbReference type="Pfam" id="PF00199">
    <property type="entry name" value="Catalase"/>
    <property type="match status" value="1"/>
</dbReference>
<keyword evidence="7 8" id="KW-0408">Iron</keyword>
<accession>A0A248VYD8</accession>
<dbReference type="EMBL" id="CP022991">
    <property type="protein sequence ID" value="ASW03542.1"/>
    <property type="molecule type" value="Genomic_DNA"/>
</dbReference>
<keyword evidence="13" id="KW-0614">Plasmid</keyword>
<evidence type="ECO:0000256" key="9">
    <source>
        <dbReference type="PIRSR" id="PIRSR000296-1"/>
    </source>
</evidence>
<comment type="function">
    <text evidence="1">Decomposes hydrogen peroxide into water and oxygen; serves to protect cells from the toxic effects of hydrogen peroxide.</text>
</comment>
<dbReference type="PROSITE" id="PS51402">
    <property type="entry name" value="CATALASE_3"/>
    <property type="match status" value="1"/>
</dbReference>
<dbReference type="GO" id="GO:0042744">
    <property type="term" value="P:hydrogen peroxide catabolic process"/>
    <property type="evidence" value="ECO:0007669"/>
    <property type="project" value="TreeGrafter"/>
</dbReference>
<dbReference type="GO" id="GO:0020037">
    <property type="term" value="F:heme binding"/>
    <property type="evidence" value="ECO:0007669"/>
    <property type="project" value="InterPro"/>
</dbReference>
<keyword evidence="3 8" id="KW-0575">Peroxidase</keyword>
<evidence type="ECO:0000259" key="12">
    <source>
        <dbReference type="SMART" id="SM01060"/>
    </source>
</evidence>
<dbReference type="GO" id="GO:0046872">
    <property type="term" value="F:metal ion binding"/>
    <property type="evidence" value="ECO:0007669"/>
    <property type="project" value="UniProtKB-KW"/>
</dbReference>
<evidence type="ECO:0000256" key="7">
    <source>
        <dbReference type="ARBA" id="ARBA00023004"/>
    </source>
</evidence>